<sequence>MGLQMSFCSRPAISPCTLADRWCHQCWAIDQAERICPSCNVPTVPKYGNIQLDCLCESCV</sequence>
<keyword evidence="3" id="KW-1185">Reference proteome</keyword>
<reference evidence="1 3" key="1">
    <citation type="journal article" date="2008" name="Science">
        <title>The Physcomitrella genome reveals evolutionary insights into the conquest of land by plants.</title>
        <authorList>
            <person name="Rensing S."/>
            <person name="Lang D."/>
            <person name="Zimmer A."/>
            <person name="Terry A."/>
            <person name="Salamov A."/>
            <person name="Shapiro H."/>
            <person name="Nishiyama T."/>
            <person name="Perroud P.-F."/>
            <person name="Lindquist E."/>
            <person name="Kamisugi Y."/>
            <person name="Tanahashi T."/>
            <person name="Sakakibara K."/>
            <person name="Fujita T."/>
            <person name="Oishi K."/>
            <person name="Shin-I T."/>
            <person name="Kuroki Y."/>
            <person name="Toyoda A."/>
            <person name="Suzuki Y."/>
            <person name="Hashimoto A."/>
            <person name="Yamaguchi K."/>
            <person name="Sugano A."/>
            <person name="Kohara Y."/>
            <person name="Fujiyama A."/>
            <person name="Anterola A."/>
            <person name="Aoki S."/>
            <person name="Ashton N."/>
            <person name="Barbazuk W.B."/>
            <person name="Barker E."/>
            <person name="Bennetzen J."/>
            <person name="Bezanilla M."/>
            <person name="Blankenship R."/>
            <person name="Cho S.H."/>
            <person name="Dutcher S."/>
            <person name="Estelle M."/>
            <person name="Fawcett J.A."/>
            <person name="Gundlach H."/>
            <person name="Hanada K."/>
            <person name="Heyl A."/>
            <person name="Hicks K.A."/>
            <person name="Hugh J."/>
            <person name="Lohr M."/>
            <person name="Mayer K."/>
            <person name="Melkozernov A."/>
            <person name="Murata T."/>
            <person name="Nelson D."/>
            <person name="Pils B."/>
            <person name="Prigge M."/>
            <person name="Reiss B."/>
            <person name="Renner T."/>
            <person name="Rombauts S."/>
            <person name="Rushton P."/>
            <person name="Sanderfoot A."/>
            <person name="Schween G."/>
            <person name="Shiu S.-H."/>
            <person name="Stueber K."/>
            <person name="Theodoulou F.L."/>
            <person name="Tu H."/>
            <person name="Van de Peer Y."/>
            <person name="Verrier P.J."/>
            <person name="Waters E."/>
            <person name="Wood A."/>
            <person name="Yang L."/>
            <person name="Cove D."/>
            <person name="Cuming A."/>
            <person name="Hasebe M."/>
            <person name="Lucas S."/>
            <person name="Mishler D.B."/>
            <person name="Reski R."/>
            <person name="Grigoriev I."/>
            <person name="Quatrano R.S."/>
            <person name="Boore J.L."/>
        </authorList>
    </citation>
    <scope>NUCLEOTIDE SEQUENCE [LARGE SCALE GENOMIC DNA]</scope>
    <source>
        <strain evidence="2 3">cv. Gransden 2004</strain>
    </source>
</reference>
<accession>A0A2K1L8R6</accession>
<gene>
    <name evidence="1" type="ORF">PHYPA_000831</name>
</gene>
<evidence type="ECO:0000313" key="1">
    <source>
        <dbReference type="EMBL" id="PNR62407.1"/>
    </source>
</evidence>
<name>A0A2K1L8R6_PHYPA</name>
<dbReference type="InParanoid" id="A0A2K1L8R6"/>
<dbReference type="PaxDb" id="3218-PP1S43_105V6.1"/>
<dbReference type="EnsemblPlants" id="Pp3c1_19130V3.1">
    <property type="protein sequence ID" value="PAC:32968892.CDS.1"/>
    <property type="gene ID" value="Pp3c1_19130"/>
</dbReference>
<dbReference type="Gramene" id="Pp3c1_19130V3.1">
    <property type="protein sequence ID" value="PAC:32968892.CDS.1"/>
    <property type="gene ID" value="Pp3c1_19130"/>
</dbReference>
<reference evidence="1 3" key="2">
    <citation type="journal article" date="2018" name="Plant J.">
        <title>The Physcomitrella patens chromosome-scale assembly reveals moss genome structure and evolution.</title>
        <authorList>
            <person name="Lang D."/>
            <person name="Ullrich K.K."/>
            <person name="Murat F."/>
            <person name="Fuchs J."/>
            <person name="Jenkins J."/>
            <person name="Haas F.B."/>
            <person name="Piednoel M."/>
            <person name="Gundlach H."/>
            <person name="Van Bel M."/>
            <person name="Meyberg R."/>
            <person name="Vives C."/>
            <person name="Morata J."/>
            <person name="Symeonidi A."/>
            <person name="Hiss M."/>
            <person name="Muchero W."/>
            <person name="Kamisugi Y."/>
            <person name="Saleh O."/>
            <person name="Blanc G."/>
            <person name="Decker E.L."/>
            <person name="van Gessel N."/>
            <person name="Grimwood J."/>
            <person name="Hayes R.D."/>
            <person name="Graham S.W."/>
            <person name="Gunter L.E."/>
            <person name="McDaniel S.F."/>
            <person name="Hoernstein S.N.W."/>
            <person name="Larsson A."/>
            <person name="Li F.W."/>
            <person name="Perroud P.F."/>
            <person name="Phillips J."/>
            <person name="Ranjan P."/>
            <person name="Rokshar D.S."/>
            <person name="Rothfels C.J."/>
            <person name="Schneider L."/>
            <person name="Shu S."/>
            <person name="Stevenson D.W."/>
            <person name="Thummler F."/>
            <person name="Tillich M."/>
            <person name="Villarreal Aguilar J.C."/>
            <person name="Widiez T."/>
            <person name="Wong G.K."/>
            <person name="Wymore A."/>
            <person name="Zhang Y."/>
            <person name="Zimmer A.D."/>
            <person name="Quatrano R.S."/>
            <person name="Mayer K.F.X."/>
            <person name="Goodstein D."/>
            <person name="Casacuberta J.M."/>
            <person name="Vandepoele K."/>
            <person name="Reski R."/>
            <person name="Cuming A.C."/>
            <person name="Tuskan G.A."/>
            <person name="Maumus F."/>
            <person name="Salse J."/>
            <person name="Schmutz J."/>
            <person name="Rensing S.A."/>
        </authorList>
    </citation>
    <scope>NUCLEOTIDE SEQUENCE [LARGE SCALE GENOMIC DNA]</scope>
    <source>
        <strain evidence="2 3">cv. Gransden 2004</strain>
    </source>
</reference>
<organism evidence="1">
    <name type="scientific">Physcomitrium patens</name>
    <name type="common">Spreading-leaved earth moss</name>
    <name type="synonym">Physcomitrella patens</name>
    <dbReference type="NCBI Taxonomy" id="3218"/>
    <lineage>
        <taxon>Eukaryota</taxon>
        <taxon>Viridiplantae</taxon>
        <taxon>Streptophyta</taxon>
        <taxon>Embryophyta</taxon>
        <taxon>Bryophyta</taxon>
        <taxon>Bryophytina</taxon>
        <taxon>Bryopsida</taxon>
        <taxon>Funariidae</taxon>
        <taxon>Funariales</taxon>
        <taxon>Funariaceae</taxon>
        <taxon>Physcomitrium</taxon>
    </lineage>
</organism>
<proteinExistence type="predicted"/>
<dbReference type="Proteomes" id="UP000006727">
    <property type="component" value="Chromosome 1"/>
</dbReference>
<protein>
    <submittedName>
        <fullName evidence="1 2">Uncharacterized protein</fullName>
    </submittedName>
</protein>
<reference evidence="2" key="3">
    <citation type="submission" date="2020-12" db="UniProtKB">
        <authorList>
            <consortium name="EnsemblPlants"/>
        </authorList>
    </citation>
    <scope>IDENTIFICATION</scope>
</reference>
<evidence type="ECO:0000313" key="3">
    <source>
        <dbReference type="Proteomes" id="UP000006727"/>
    </source>
</evidence>
<dbReference type="EMBL" id="ABEU02000001">
    <property type="protein sequence ID" value="PNR62407.1"/>
    <property type="molecule type" value="Genomic_DNA"/>
</dbReference>
<dbReference type="AlphaFoldDB" id="A0A2K1L8R6"/>
<evidence type="ECO:0000313" key="2">
    <source>
        <dbReference type="EnsemblPlants" id="PAC:32968892.CDS.1"/>
    </source>
</evidence>